<accession>A0A6J4U275</accession>
<organism evidence="1">
    <name type="scientific">uncultured Sphingomonadaceae bacterium</name>
    <dbReference type="NCBI Taxonomy" id="169976"/>
    <lineage>
        <taxon>Bacteria</taxon>
        <taxon>Pseudomonadati</taxon>
        <taxon>Pseudomonadota</taxon>
        <taxon>Alphaproteobacteria</taxon>
        <taxon>Sphingomonadales</taxon>
        <taxon>Sphingomonadaceae</taxon>
        <taxon>environmental samples</taxon>
    </lineage>
</organism>
<sequence>MNGRMLEALCAGSIGLAMTRTRSKHLSQIQREPALNADADAPPLRCIGVGGASNARSGLFGR</sequence>
<name>A0A6J4U275_9SPHN</name>
<dbReference type="AlphaFoldDB" id="A0A6J4U275"/>
<gene>
    <name evidence="1" type="ORF">AVDCRST_MAG91-3570</name>
</gene>
<protein>
    <submittedName>
        <fullName evidence="1">Uncharacterized protein</fullName>
    </submittedName>
</protein>
<proteinExistence type="predicted"/>
<evidence type="ECO:0000313" key="1">
    <source>
        <dbReference type="EMBL" id="CAA9538110.1"/>
    </source>
</evidence>
<reference evidence="1" key="1">
    <citation type="submission" date="2020-02" db="EMBL/GenBank/DDBJ databases">
        <authorList>
            <person name="Meier V. D."/>
        </authorList>
    </citation>
    <scope>NUCLEOTIDE SEQUENCE</scope>
    <source>
        <strain evidence="1">AVDCRST_MAG91</strain>
    </source>
</reference>
<dbReference type="EMBL" id="CADCVX010000621">
    <property type="protein sequence ID" value="CAA9538110.1"/>
    <property type="molecule type" value="Genomic_DNA"/>
</dbReference>